<comment type="caution">
    <text evidence="1">The sequence shown here is derived from an EMBL/GenBank/DDBJ whole genome shotgun (WGS) entry which is preliminary data.</text>
</comment>
<keyword evidence="2" id="KW-1185">Reference proteome</keyword>
<sequence>MAPALCWSVQITRPCRRLPAKAILAEYEAEKAKFEQLWAERIRPAKEALKKESEGAGISLNFVIDKFPKLIKVKAFPADDPKTPKTFRNLKKSLFEAGSGYGFDLICPRDQQKGCSLVDAMYEEDEANRGLATHFVSWCWGYTVEQVCSSLQSWRAGAGKPKKKSPTYLWMCFFCNNQYRIHKGQTKPEELKEAFESNLRDIGKMLLGILLQITRLIILDSCVKPKYTERMWCVFETFVSVQQKIQPELILPESATESLAEDMKKEKDPRKVMQQMKQHLDAIKVENATASEKADEDAIKKLIEDDMGYKEVNTTVRERLKKPMGDVIKKYFEAFMDDDS</sequence>
<dbReference type="EMBL" id="CAJNJA010007201">
    <property type="protein sequence ID" value="CAE7221627.1"/>
    <property type="molecule type" value="Genomic_DNA"/>
</dbReference>
<accession>A0A812KC37</accession>
<reference evidence="1" key="1">
    <citation type="submission" date="2021-02" db="EMBL/GenBank/DDBJ databases">
        <authorList>
            <person name="Dougan E. K."/>
            <person name="Rhodes N."/>
            <person name="Thang M."/>
            <person name="Chan C."/>
        </authorList>
    </citation>
    <scope>NUCLEOTIDE SEQUENCE</scope>
</reference>
<organism evidence="1 2">
    <name type="scientific">Symbiodinium necroappetens</name>
    <dbReference type="NCBI Taxonomy" id="1628268"/>
    <lineage>
        <taxon>Eukaryota</taxon>
        <taxon>Sar</taxon>
        <taxon>Alveolata</taxon>
        <taxon>Dinophyceae</taxon>
        <taxon>Suessiales</taxon>
        <taxon>Symbiodiniaceae</taxon>
        <taxon>Symbiodinium</taxon>
    </lineage>
</organism>
<protein>
    <submittedName>
        <fullName evidence="1">Uncharacterized protein</fullName>
    </submittedName>
</protein>
<dbReference type="AlphaFoldDB" id="A0A812KC37"/>
<gene>
    <name evidence="1" type="ORF">SNEC2469_LOCUS2865</name>
</gene>
<dbReference type="Proteomes" id="UP000601435">
    <property type="component" value="Unassembled WGS sequence"/>
</dbReference>
<evidence type="ECO:0000313" key="2">
    <source>
        <dbReference type="Proteomes" id="UP000601435"/>
    </source>
</evidence>
<proteinExistence type="predicted"/>
<evidence type="ECO:0000313" key="1">
    <source>
        <dbReference type="EMBL" id="CAE7221627.1"/>
    </source>
</evidence>
<dbReference type="OrthoDB" id="429155at2759"/>
<name>A0A812KC37_9DINO</name>